<dbReference type="AlphaFoldDB" id="X1AYW6"/>
<dbReference type="GO" id="GO:0046872">
    <property type="term" value="F:metal ion binding"/>
    <property type="evidence" value="ECO:0007669"/>
    <property type="project" value="UniProtKB-KW"/>
</dbReference>
<reference evidence="5" key="1">
    <citation type="journal article" date="2014" name="Front. Microbiol.">
        <title>High frequency of phylogenetically diverse reductive dehalogenase-homologous genes in deep subseafloor sedimentary metagenomes.</title>
        <authorList>
            <person name="Kawai M."/>
            <person name="Futagami T."/>
            <person name="Toyoda A."/>
            <person name="Takaki Y."/>
            <person name="Nishi S."/>
            <person name="Hori S."/>
            <person name="Arai W."/>
            <person name="Tsubouchi T."/>
            <person name="Morono Y."/>
            <person name="Uchiyama I."/>
            <person name="Ito T."/>
            <person name="Fujiyama A."/>
            <person name="Inagaki F."/>
            <person name="Takami H."/>
        </authorList>
    </citation>
    <scope>NUCLEOTIDE SEQUENCE</scope>
    <source>
        <strain evidence="5">Expedition CK06-06</strain>
    </source>
</reference>
<dbReference type="GO" id="GO:0016491">
    <property type="term" value="F:oxidoreductase activity"/>
    <property type="evidence" value="ECO:0007669"/>
    <property type="project" value="InterPro"/>
</dbReference>
<evidence type="ECO:0000259" key="4">
    <source>
        <dbReference type="Pfam" id="PF10588"/>
    </source>
</evidence>
<evidence type="ECO:0000313" key="5">
    <source>
        <dbReference type="EMBL" id="GAG77308.1"/>
    </source>
</evidence>
<protein>
    <recommendedName>
        <fullName evidence="4">4Fe-4S His(Cys)3-ligated-type domain-containing protein</fullName>
    </recommendedName>
</protein>
<evidence type="ECO:0000256" key="1">
    <source>
        <dbReference type="ARBA" id="ARBA00022723"/>
    </source>
</evidence>
<organism evidence="5">
    <name type="scientific">marine sediment metagenome</name>
    <dbReference type="NCBI Taxonomy" id="412755"/>
    <lineage>
        <taxon>unclassified sequences</taxon>
        <taxon>metagenomes</taxon>
        <taxon>ecological metagenomes</taxon>
    </lineage>
</organism>
<proteinExistence type="predicted"/>
<evidence type="ECO:0000256" key="3">
    <source>
        <dbReference type="ARBA" id="ARBA00023014"/>
    </source>
</evidence>
<feature type="domain" description="4Fe-4S His(Cys)3-ligated-type" evidence="4">
    <location>
        <begin position="1"/>
        <end position="24"/>
    </location>
</feature>
<name>X1AYW6_9ZZZZ</name>
<accession>X1AYW6</accession>
<keyword evidence="1" id="KW-0479">Metal-binding</keyword>
<sequence length="45" mass="5236">MTCEKSGSCILEDLAYDLGIKKSRFEQNKKQIPLDETNPFIIRDF</sequence>
<evidence type="ECO:0000256" key="2">
    <source>
        <dbReference type="ARBA" id="ARBA00023004"/>
    </source>
</evidence>
<comment type="caution">
    <text evidence="5">The sequence shown here is derived from an EMBL/GenBank/DDBJ whole genome shotgun (WGS) entry which is preliminary data.</text>
</comment>
<dbReference type="EMBL" id="BART01013457">
    <property type="protein sequence ID" value="GAG77308.1"/>
    <property type="molecule type" value="Genomic_DNA"/>
</dbReference>
<dbReference type="InterPro" id="IPR019574">
    <property type="entry name" value="NADH_UbQ_OxRdtase_Gsu_4Fe4S-bd"/>
</dbReference>
<dbReference type="Pfam" id="PF10588">
    <property type="entry name" value="NADH-G_4Fe-4S_3"/>
    <property type="match status" value="1"/>
</dbReference>
<dbReference type="GO" id="GO:0051536">
    <property type="term" value="F:iron-sulfur cluster binding"/>
    <property type="evidence" value="ECO:0007669"/>
    <property type="project" value="UniProtKB-KW"/>
</dbReference>
<keyword evidence="2" id="KW-0408">Iron</keyword>
<keyword evidence="3" id="KW-0411">Iron-sulfur</keyword>
<gene>
    <name evidence="5" type="ORF">S01H4_27505</name>
</gene>